<dbReference type="Proteomes" id="UP000829398">
    <property type="component" value="Chromosome 8"/>
</dbReference>
<proteinExistence type="predicted"/>
<keyword evidence="2" id="KW-1185">Reference proteome</keyword>
<accession>A0ACB8IHA6</accession>
<dbReference type="EMBL" id="CM039177">
    <property type="protein sequence ID" value="KAH9696544.1"/>
    <property type="molecule type" value="Genomic_DNA"/>
</dbReference>
<name>A0ACB8IHA6_CITSI</name>
<organism evidence="1 2">
    <name type="scientific">Citrus sinensis</name>
    <name type="common">Sweet orange</name>
    <name type="synonym">Citrus aurantium var. sinensis</name>
    <dbReference type="NCBI Taxonomy" id="2711"/>
    <lineage>
        <taxon>Eukaryota</taxon>
        <taxon>Viridiplantae</taxon>
        <taxon>Streptophyta</taxon>
        <taxon>Embryophyta</taxon>
        <taxon>Tracheophyta</taxon>
        <taxon>Spermatophyta</taxon>
        <taxon>Magnoliopsida</taxon>
        <taxon>eudicotyledons</taxon>
        <taxon>Gunneridae</taxon>
        <taxon>Pentapetalae</taxon>
        <taxon>rosids</taxon>
        <taxon>malvids</taxon>
        <taxon>Sapindales</taxon>
        <taxon>Rutaceae</taxon>
        <taxon>Aurantioideae</taxon>
        <taxon>Citrus</taxon>
    </lineage>
</organism>
<gene>
    <name evidence="1" type="ORF">KPL71_023209</name>
</gene>
<reference evidence="2" key="1">
    <citation type="journal article" date="2023" name="Hortic. Res.">
        <title>A chromosome-level phased genome enabling allele-level studies in sweet orange: a case study on citrus Huanglongbing tolerance.</title>
        <authorList>
            <person name="Wu B."/>
            <person name="Yu Q."/>
            <person name="Deng Z."/>
            <person name="Duan Y."/>
            <person name="Luo F."/>
            <person name="Gmitter F. Jr."/>
        </authorList>
    </citation>
    <scope>NUCLEOTIDE SEQUENCE [LARGE SCALE GENOMIC DNA]</scope>
    <source>
        <strain evidence="2">cv. Valencia</strain>
    </source>
</reference>
<protein>
    <submittedName>
        <fullName evidence="1">Retrovirus-related pol polyprotein from transposon RE2</fullName>
    </submittedName>
</protein>
<evidence type="ECO:0000313" key="2">
    <source>
        <dbReference type="Proteomes" id="UP000829398"/>
    </source>
</evidence>
<comment type="caution">
    <text evidence="1">The sequence shown here is derived from an EMBL/GenBank/DDBJ whole genome shotgun (WGS) entry which is preliminary data.</text>
</comment>
<sequence length="701" mass="79538">MSDLNSMNHSLDSFSTPGAAYVANYEGPADEGWYLDSGATHHLTNNMANMHIMEQFSGSDQLIIGNGQAVYLINRLPSPVLKLSNPYEKIFKHKPDYDMLRCFGCTCYPYLRDYNKHKFAYHSSKYVFIGYSPSHKGYKCLHALGKIYIARHVVFDESTFPYTTDSSFLKHSASDSQSSHSITSQQVHHLSTLPIIPIFLNDNSNNPISVSSESIGTSTSVHPAQQGVNPESQQDTVQEALNDSKWLQAMKEEYDALIKNDTWILVPRQANQQVVENKWIYRIKYNTDGSVAKYKARLVAKGFQQVTGVNYFETFSPVIKPATVRVVLSLAVMNQWKDLLIVRNPIMCVDYIRACMDSNKLQEPGPNTAELESFIVQFNTTFALKDLGILSYFLGVEVLYDAGCIYLSQKKYVRDLLSKVEMLNCKGIDTLMITGTKLQKVVQGELGSYLEDPSHYKIIVGGMQYLILTRPEIAFAVNKLSQYISAPTLQHLMACKRVLKYLQSTQDYGLKFIREGSMQLTGFTDADWVCDLDDRKSIGSYCIYLGNNLISWSSKKQYVVTRSSAESEYRALAATSAELTWLQSLFTELGINCTDKPTIWCDNISATELARNPVYHSRTKHIEIDMHFIRNKVVAGELRIKYVPSEEQVADIMTKPLSFVKFNYLRFKLNVHLCPLSLRGAVKIAHYEKETMESRRRKSLS</sequence>
<evidence type="ECO:0000313" key="1">
    <source>
        <dbReference type="EMBL" id="KAH9696544.1"/>
    </source>
</evidence>